<evidence type="ECO:0000259" key="10">
    <source>
        <dbReference type="Pfam" id="PF02771"/>
    </source>
</evidence>
<dbReference type="RefSeq" id="WP_020441698.1">
    <property type="nucleotide sequence ID" value="NC_021663.1"/>
</dbReference>
<dbReference type="Gene3D" id="1.20.140.10">
    <property type="entry name" value="Butyryl-CoA Dehydrogenase, subunit A, domain 3"/>
    <property type="match status" value="1"/>
</dbReference>
<dbReference type="HOGENOM" id="CLU_018204_0_2_11"/>
<dbReference type="InterPro" id="IPR009075">
    <property type="entry name" value="AcylCo_DH/oxidase_C"/>
</dbReference>
<evidence type="ECO:0000313" key="12">
    <source>
        <dbReference type="Proteomes" id="UP000014809"/>
    </source>
</evidence>
<dbReference type="InterPro" id="IPR050741">
    <property type="entry name" value="Acyl-CoA_dehydrogenase"/>
</dbReference>
<keyword evidence="5 7" id="KW-0560">Oxidoreductase</keyword>
<dbReference type="PATRIC" id="fig|1200352.3.peg.1727"/>
<dbReference type="eggNOG" id="COG1960">
    <property type="taxonomic scope" value="Bacteria"/>
</dbReference>
<dbReference type="InterPro" id="IPR013786">
    <property type="entry name" value="AcylCoA_DH/ox_N"/>
</dbReference>
<comment type="similarity">
    <text evidence="2 7">Belongs to the acyl-CoA dehydrogenase family.</text>
</comment>
<feature type="domain" description="Acyl-CoA dehydrogenase/oxidase C-terminal" evidence="8">
    <location>
        <begin position="236"/>
        <end position="385"/>
    </location>
</feature>
<dbReference type="PANTHER" id="PTHR48083">
    <property type="entry name" value="MEDIUM-CHAIN SPECIFIC ACYL-COA DEHYDROGENASE, MITOCHONDRIAL-RELATED"/>
    <property type="match status" value="1"/>
</dbReference>
<evidence type="ECO:0000313" key="11">
    <source>
        <dbReference type="EMBL" id="AGP31342.1"/>
    </source>
</evidence>
<dbReference type="InterPro" id="IPR036250">
    <property type="entry name" value="AcylCo_DH-like_C"/>
</dbReference>
<dbReference type="PIRSF" id="PIRSF016578">
    <property type="entry name" value="HsaA"/>
    <property type="match status" value="1"/>
</dbReference>
<evidence type="ECO:0000256" key="3">
    <source>
        <dbReference type="ARBA" id="ARBA00022630"/>
    </source>
</evidence>
<dbReference type="FunFam" id="1.20.140.10:FF:000012">
    <property type="entry name" value="Acyl-CoA dehydrogenase fadE12"/>
    <property type="match status" value="1"/>
</dbReference>
<evidence type="ECO:0000256" key="5">
    <source>
        <dbReference type="ARBA" id="ARBA00023002"/>
    </source>
</evidence>
<dbReference type="Gene3D" id="1.10.540.10">
    <property type="entry name" value="Acyl-CoA dehydrogenase/oxidase, N-terminal domain"/>
    <property type="match status" value="1"/>
</dbReference>
<dbReference type="PANTHER" id="PTHR48083:SF1">
    <property type="entry name" value="DEHYDROGENASE, PUTATIVE (AFU_ORTHOLOGUE AFUA_7G06510)-RELATED"/>
    <property type="match status" value="1"/>
</dbReference>
<comment type="catalytic activity">
    <reaction evidence="6">
        <text>a 2,3-saturated acyl-CoA + A = a 2,3-dehydroacyl-CoA + AH2</text>
        <dbReference type="Rhea" id="RHEA:48608"/>
        <dbReference type="ChEBI" id="CHEBI:13193"/>
        <dbReference type="ChEBI" id="CHEBI:17499"/>
        <dbReference type="ChEBI" id="CHEBI:60015"/>
        <dbReference type="ChEBI" id="CHEBI:65111"/>
    </reaction>
</comment>
<dbReference type="GO" id="GO:0005737">
    <property type="term" value="C:cytoplasm"/>
    <property type="evidence" value="ECO:0007669"/>
    <property type="project" value="TreeGrafter"/>
</dbReference>
<keyword evidence="4 7" id="KW-0274">FAD</keyword>
<gene>
    <name evidence="11" type="ORF">A606_08495</name>
</gene>
<dbReference type="InterPro" id="IPR009100">
    <property type="entry name" value="AcylCoA_DH/oxidase_NM_dom_sf"/>
</dbReference>
<feature type="domain" description="Acyl-CoA oxidase/dehydrogenase middle" evidence="9">
    <location>
        <begin position="128"/>
        <end position="222"/>
    </location>
</feature>
<evidence type="ECO:0000256" key="1">
    <source>
        <dbReference type="ARBA" id="ARBA00001974"/>
    </source>
</evidence>
<dbReference type="STRING" id="1200352.A606_08495"/>
<evidence type="ECO:0000259" key="9">
    <source>
        <dbReference type="Pfam" id="PF02770"/>
    </source>
</evidence>
<dbReference type="SUPFAM" id="SSF56645">
    <property type="entry name" value="Acyl-CoA dehydrogenase NM domain-like"/>
    <property type="match status" value="1"/>
</dbReference>
<dbReference type="EMBL" id="CP003696">
    <property type="protein sequence ID" value="AGP31342.1"/>
    <property type="molecule type" value="Genomic_DNA"/>
</dbReference>
<dbReference type="Pfam" id="PF00441">
    <property type="entry name" value="Acyl-CoA_dh_1"/>
    <property type="match status" value="1"/>
</dbReference>
<evidence type="ECO:0000256" key="2">
    <source>
        <dbReference type="ARBA" id="ARBA00009347"/>
    </source>
</evidence>
<dbReference type="FunFam" id="2.40.110.10:FF:000002">
    <property type="entry name" value="Acyl-CoA dehydrogenase fadE12"/>
    <property type="match status" value="1"/>
</dbReference>
<evidence type="ECO:0000259" key="8">
    <source>
        <dbReference type="Pfam" id="PF00441"/>
    </source>
</evidence>
<dbReference type="GO" id="GO:0003995">
    <property type="term" value="F:acyl-CoA dehydrogenase activity"/>
    <property type="evidence" value="ECO:0007669"/>
    <property type="project" value="TreeGrafter"/>
</dbReference>
<evidence type="ECO:0000256" key="4">
    <source>
        <dbReference type="ARBA" id="ARBA00022827"/>
    </source>
</evidence>
<organism evidence="11 12">
    <name type="scientific">Corynebacterium terpenotabidum Y-11</name>
    <dbReference type="NCBI Taxonomy" id="1200352"/>
    <lineage>
        <taxon>Bacteria</taxon>
        <taxon>Bacillati</taxon>
        <taxon>Actinomycetota</taxon>
        <taxon>Actinomycetes</taxon>
        <taxon>Mycobacteriales</taxon>
        <taxon>Corynebacteriaceae</taxon>
        <taxon>Corynebacterium</taxon>
    </lineage>
</organism>
<reference evidence="11 12" key="1">
    <citation type="submission" date="2012-06" db="EMBL/GenBank/DDBJ databases">
        <title>Complete genome sequence of Corynebacterium terpenotabidum Y-11 (=DSM 44721).</title>
        <authorList>
            <person name="Ruckert C."/>
            <person name="Albersmeier A."/>
            <person name="Al-Dilaimi A."/>
            <person name="Szczepanowski R."/>
            <person name="Kalinowski J."/>
        </authorList>
    </citation>
    <scope>NUCLEOTIDE SEQUENCE [LARGE SCALE GENOMIC DNA]</scope>
    <source>
        <strain evidence="11 12">Y-11</strain>
    </source>
</reference>
<sequence>MTTTPITLPAQESEEHRALRDAVRSLCSTYDFAYMTATADTGGYPTELWQAIGELGLIGVNLPEEYGGGGAGLQELFIVEEELAAAGCGLLMLVVSPAICGTIIASYGTEEQKRRWLPGIASGEFISAFGITEPDAGTNSHNITTTARQDGDDWLLTGQKTFISGVDQADAVLIVARTADEKTGKLRPALFMVPTDSPGFTSTVIPTEVKLAENQYQLFLDDVRLPSDALIGTVDAGIQQLFTGLNPERIIATAMATGTARHALDKAVEYAKTRNVWGTPIGAHQGLAHPLAQCEVELQLARLMGQRAAALFDGGDWEGAAPAANMAKYAAGEISAKALDQAIQTLGGNGLSSEYGLARMFAASRLPRIAPVSREMLLNYVAQNIMGLPKSY</sequence>
<feature type="domain" description="Acyl-CoA dehydrogenase/oxidase N-terminal" evidence="10">
    <location>
        <begin position="13"/>
        <end position="124"/>
    </location>
</feature>
<dbReference type="InterPro" id="IPR037069">
    <property type="entry name" value="AcylCoA_DH/ox_N_sf"/>
</dbReference>
<comment type="cofactor">
    <cofactor evidence="1 7">
        <name>FAD</name>
        <dbReference type="ChEBI" id="CHEBI:57692"/>
    </cofactor>
</comment>
<dbReference type="Pfam" id="PF02771">
    <property type="entry name" value="Acyl-CoA_dh_N"/>
    <property type="match status" value="1"/>
</dbReference>
<dbReference type="KEGG" id="cter:A606_08495"/>
<dbReference type="InterPro" id="IPR046373">
    <property type="entry name" value="Acyl-CoA_Oxase/DH_mid-dom_sf"/>
</dbReference>
<dbReference type="OrthoDB" id="8876745at2"/>
<protein>
    <submittedName>
        <fullName evidence="11">Acyl-CoA dehydrogenase</fullName>
    </submittedName>
</protein>
<dbReference type="Gene3D" id="2.40.110.10">
    <property type="entry name" value="Butyryl-CoA Dehydrogenase, subunit A, domain 2"/>
    <property type="match status" value="1"/>
</dbReference>
<dbReference type="GO" id="GO:0050660">
    <property type="term" value="F:flavin adenine dinucleotide binding"/>
    <property type="evidence" value="ECO:0007669"/>
    <property type="project" value="InterPro"/>
</dbReference>
<evidence type="ECO:0000256" key="7">
    <source>
        <dbReference type="RuleBase" id="RU362125"/>
    </source>
</evidence>
<dbReference type="CDD" id="cd00567">
    <property type="entry name" value="ACAD"/>
    <property type="match status" value="1"/>
</dbReference>
<dbReference type="InterPro" id="IPR006091">
    <property type="entry name" value="Acyl-CoA_Oxase/DH_mid-dom"/>
</dbReference>
<dbReference type="GO" id="GO:0033539">
    <property type="term" value="P:fatty acid beta-oxidation using acyl-CoA dehydrogenase"/>
    <property type="evidence" value="ECO:0007669"/>
    <property type="project" value="TreeGrafter"/>
</dbReference>
<keyword evidence="3 7" id="KW-0285">Flavoprotein</keyword>
<evidence type="ECO:0000256" key="6">
    <source>
        <dbReference type="ARBA" id="ARBA00052546"/>
    </source>
</evidence>
<dbReference type="SUPFAM" id="SSF47203">
    <property type="entry name" value="Acyl-CoA dehydrogenase C-terminal domain-like"/>
    <property type="match status" value="1"/>
</dbReference>
<accession>S4XDW5</accession>
<keyword evidence="12" id="KW-1185">Reference proteome</keyword>
<dbReference type="AlphaFoldDB" id="S4XDW5"/>
<name>S4XDW5_9CORY</name>
<proteinExistence type="inferred from homology"/>
<dbReference type="Proteomes" id="UP000014809">
    <property type="component" value="Chromosome"/>
</dbReference>
<dbReference type="Pfam" id="PF02770">
    <property type="entry name" value="Acyl-CoA_dh_M"/>
    <property type="match status" value="1"/>
</dbReference>